<feature type="domain" description="Putative carbohydrate metabolism" evidence="2">
    <location>
        <begin position="137"/>
        <end position="379"/>
    </location>
</feature>
<comment type="caution">
    <text evidence="3">The sequence shown here is derived from an EMBL/GenBank/DDBJ whole genome shotgun (WGS) entry which is preliminary data.</text>
</comment>
<keyword evidence="1" id="KW-0732">Signal</keyword>
<dbReference type="InterPro" id="IPR025112">
    <property type="entry name" value="PCMD"/>
</dbReference>
<dbReference type="Gene3D" id="2.60.120.890">
    <property type="entry name" value="BT2081, beta-jelly-roll domain"/>
    <property type="match status" value="1"/>
</dbReference>
<evidence type="ECO:0000259" key="2">
    <source>
        <dbReference type="Pfam" id="PF13201"/>
    </source>
</evidence>
<evidence type="ECO:0000313" key="3">
    <source>
        <dbReference type="EMBL" id="MBF0969435.1"/>
    </source>
</evidence>
<organism evidence="3 4">
    <name type="scientific">Alloprevotella tannerae</name>
    <dbReference type="NCBI Taxonomy" id="76122"/>
    <lineage>
        <taxon>Bacteria</taxon>
        <taxon>Pseudomonadati</taxon>
        <taxon>Bacteroidota</taxon>
        <taxon>Bacteroidia</taxon>
        <taxon>Bacteroidales</taxon>
        <taxon>Prevotellaceae</taxon>
        <taxon>Alloprevotella</taxon>
    </lineage>
</organism>
<feature type="chain" id="PRO_5037042907" evidence="1">
    <location>
        <begin position="24"/>
        <end position="383"/>
    </location>
</feature>
<evidence type="ECO:0000313" key="4">
    <source>
        <dbReference type="Proteomes" id="UP000704068"/>
    </source>
</evidence>
<feature type="signal peptide" evidence="1">
    <location>
        <begin position="1"/>
        <end position="23"/>
    </location>
</feature>
<dbReference type="InterPro" id="IPR038653">
    <property type="entry name" value="Put_CMD_sf"/>
</dbReference>
<dbReference type="AlphaFoldDB" id="A0A929RUF3"/>
<dbReference type="RefSeq" id="WP_303762334.1">
    <property type="nucleotide sequence ID" value="NZ_JABZGR010000001.1"/>
</dbReference>
<sequence>MKIRISFALCLLLAALFSTSCIREEAANAECDILAVDSTWLAAQPAGFITGNPLIRNNSVTFLVRKNADRTHLNPAFHITPRARLFYKDAAGKRPFDATEYHDFTAPQTYVVVSEDGAWEKEYKVSFEDPQPIDSTDFEHFGYDERTQYQILYQTQTDGSLNANIWASGNAGFALTGMAHTPEDYPTTFVDGGLMGRCAKLETKSTGSFGSRVKMPIAAGNLFIGEFKVAQAMLYPLKATRFGLQLVKSEPLSLSGYYKYKAGNTMTDKNGQVLAGRKDTCDIYAVLYEVDPTHFVPLQGDDVMSNPRIVSIARLDNPGEPNQWTHFSAPFRHQNGKSFDAGRMRRNGYAIAIVMTSSRQGAFFEGAIGSTLYVDNIKITWKQ</sequence>
<dbReference type="PROSITE" id="PS51257">
    <property type="entry name" value="PROKAR_LIPOPROTEIN"/>
    <property type="match status" value="1"/>
</dbReference>
<reference evidence="3" key="1">
    <citation type="submission" date="2020-04" db="EMBL/GenBank/DDBJ databases">
        <title>Deep metagenomics examines the oral microbiome during advanced dental caries in children, revealing novel taxa and co-occurrences with host molecules.</title>
        <authorList>
            <person name="Baker J.L."/>
            <person name="Morton J.T."/>
            <person name="Dinis M."/>
            <person name="Alvarez R."/>
            <person name="Tran N.C."/>
            <person name="Knight R."/>
            <person name="Edlund A."/>
        </authorList>
    </citation>
    <scope>NUCLEOTIDE SEQUENCE</scope>
    <source>
        <strain evidence="3">JCVI_34_bin.1</strain>
    </source>
</reference>
<dbReference type="Gene3D" id="2.60.40.2340">
    <property type="match status" value="1"/>
</dbReference>
<protein>
    <submittedName>
        <fullName evidence="3">PCMD domain-containing protein</fullName>
    </submittedName>
</protein>
<dbReference type="Pfam" id="PF13201">
    <property type="entry name" value="PCMD"/>
    <property type="match status" value="1"/>
</dbReference>
<evidence type="ECO:0000256" key="1">
    <source>
        <dbReference type="SAM" id="SignalP"/>
    </source>
</evidence>
<accession>A0A929RUF3</accession>
<dbReference type="EMBL" id="JABZGR010000001">
    <property type="protein sequence ID" value="MBF0969435.1"/>
    <property type="molecule type" value="Genomic_DNA"/>
</dbReference>
<name>A0A929RUF3_9BACT</name>
<proteinExistence type="predicted"/>
<dbReference type="Proteomes" id="UP000704068">
    <property type="component" value="Unassembled WGS sequence"/>
</dbReference>
<gene>
    <name evidence="3" type="ORF">HXK21_00115</name>
</gene>